<evidence type="ECO:0000256" key="2">
    <source>
        <dbReference type="ARBA" id="ARBA00022833"/>
    </source>
</evidence>
<dbReference type="EMBL" id="JADNRY010000041">
    <property type="protein sequence ID" value="KAF9070346.1"/>
    <property type="molecule type" value="Genomic_DNA"/>
</dbReference>
<feature type="compositionally biased region" description="Polar residues" evidence="7">
    <location>
        <begin position="1"/>
        <end position="12"/>
    </location>
</feature>
<organism evidence="9 10">
    <name type="scientific">Rhodocollybia butyracea</name>
    <dbReference type="NCBI Taxonomy" id="206335"/>
    <lineage>
        <taxon>Eukaryota</taxon>
        <taxon>Fungi</taxon>
        <taxon>Dikarya</taxon>
        <taxon>Basidiomycota</taxon>
        <taxon>Agaricomycotina</taxon>
        <taxon>Agaricomycetes</taxon>
        <taxon>Agaricomycetidae</taxon>
        <taxon>Agaricales</taxon>
        <taxon>Marasmiineae</taxon>
        <taxon>Omphalotaceae</taxon>
        <taxon>Rhodocollybia</taxon>
    </lineage>
</organism>
<gene>
    <name evidence="9" type="ORF">BDP27DRAFT_1420036</name>
</gene>
<proteinExistence type="predicted"/>
<evidence type="ECO:0000313" key="10">
    <source>
        <dbReference type="Proteomes" id="UP000772434"/>
    </source>
</evidence>
<evidence type="ECO:0000256" key="4">
    <source>
        <dbReference type="ARBA" id="ARBA00023125"/>
    </source>
</evidence>
<keyword evidence="6" id="KW-0539">Nucleus</keyword>
<evidence type="ECO:0000259" key="8">
    <source>
        <dbReference type="PROSITE" id="PS50048"/>
    </source>
</evidence>
<feature type="domain" description="Zn(2)-C6 fungal-type" evidence="8">
    <location>
        <begin position="53"/>
        <end position="84"/>
    </location>
</feature>
<feature type="compositionally biased region" description="Basic and acidic residues" evidence="7">
    <location>
        <begin position="101"/>
        <end position="113"/>
    </location>
</feature>
<dbReference type="OrthoDB" id="5575144at2759"/>
<dbReference type="GO" id="GO:0003677">
    <property type="term" value="F:DNA binding"/>
    <property type="evidence" value="ECO:0007669"/>
    <property type="project" value="UniProtKB-KW"/>
</dbReference>
<feature type="compositionally biased region" description="Acidic residues" evidence="7">
    <location>
        <begin position="121"/>
        <end position="135"/>
    </location>
</feature>
<comment type="caution">
    <text evidence="9">The sequence shown here is derived from an EMBL/GenBank/DDBJ whole genome shotgun (WGS) entry which is preliminary data.</text>
</comment>
<evidence type="ECO:0000256" key="5">
    <source>
        <dbReference type="ARBA" id="ARBA00023163"/>
    </source>
</evidence>
<evidence type="ECO:0000256" key="7">
    <source>
        <dbReference type="SAM" id="MobiDB-lite"/>
    </source>
</evidence>
<keyword evidence="3" id="KW-0805">Transcription regulation</keyword>
<feature type="region of interest" description="Disordered" evidence="7">
    <location>
        <begin position="1"/>
        <end position="20"/>
    </location>
</feature>
<dbReference type="CDD" id="cd00067">
    <property type="entry name" value="GAL4"/>
    <property type="match status" value="1"/>
</dbReference>
<dbReference type="GO" id="GO:0008270">
    <property type="term" value="F:zinc ion binding"/>
    <property type="evidence" value="ECO:0007669"/>
    <property type="project" value="InterPro"/>
</dbReference>
<feature type="region of interest" description="Disordered" evidence="7">
    <location>
        <begin position="84"/>
        <end position="185"/>
    </location>
</feature>
<keyword evidence="1" id="KW-0479">Metal-binding</keyword>
<name>A0A9P5PVV3_9AGAR</name>
<evidence type="ECO:0000256" key="6">
    <source>
        <dbReference type="ARBA" id="ARBA00023242"/>
    </source>
</evidence>
<dbReference type="PANTHER" id="PTHR47659:SF7">
    <property type="entry name" value="FUNGAL TRANSCRIPTIONAL REGULATORY PROTEIN, N-TERMINAL DOMAIN-CONTAINING PROTEIN"/>
    <property type="match status" value="1"/>
</dbReference>
<feature type="compositionally biased region" description="Basic residues" evidence="7">
    <location>
        <begin position="88"/>
        <end position="100"/>
    </location>
</feature>
<accession>A0A9P5PVV3</accession>
<dbReference type="AlphaFoldDB" id="A0A9P5PVV3"/>
<evidence type="ECO:0000313" key="9">
    <source>
        <dbReference type="EMBL" id="KAF9070346.1"/>
    </source>
</evidence>
<dbReference type="InterPro" id="IPR001138">
    <property type="entry name" value="Zn2Cys6_DnaBD"/>
</dbReference>
<dbReference type="GO" id="GO:0000981">
    <property type="term" value="F:DNA-binding transcription factor activity, RNA polymerase II-specific"/>
    <property type="evidence" value="ECO:0007669"/>
    <property type="project" value="InterPro"/>
</dbReference>
<dbReference type="PROSITE" id="PS50048">
    <property type="entry name" value="ZN2_CY6_FUNGAL_2"/>
    <property type="match status" value="1"/>
</dbReference>
<evidence type="ECO:0000256" key="1">
    <source>
        <dbReference type="ARBA" id="ARBA00022723"/>
    </source>
</evidence>
<feature type="compositionally biased region" description="Polar residues" evidence="7">
    <location>
        <begin position="136"/>
        <end position="147"/>
    </location>
</feature>
<keyword evidence="10" id="KW-1185">Reference proteome</keyword>
<dbReference type="Proteomes" id="UP000772434">
    <property type="component" value="Unassembled WGS sequence"/>
</dbReference>
<sequence length="311" mass="34795">MASNSEPKTPTDPSDDHPLLNTNALTFTMPMHMYPLPTTQRPLRAKRRQVKNACTNCQKACKKCDDARPCLRCIKYAMETECVDSKRKERKKGLKRGPYKKRGEGPYKKRDFGRTSGGTEQLDEEEELPMPDEGSDNQPIPSGSTTCMEPVRASGLGAGPSYHGQYVRPPLPPPAPMKQSEARATTLSLHPAPAQRYYHSQLYVVYPPPLPPPRPQVPLPQQHPAPVSRALPTREYPPPPVSHYQHSSPAPGHIYHQYNAFPTYYPPSYVVHPNGDLQQQPLMLTPGYPYMALQHPKPEGSTYFEGHGGVR</sequence>
<dbReference type="PANTHER" id="PTHR47659">
    <property type="entry name" value="ZN(II)2CYS6 TRANSCRIPTION FACTOR (EUROFUNG)-RELATED"/>
    <property type="match status" value="1"/>
</dbReference>
<keyword evidence="5" id="KW-0804">Transcription</keyword>
<keyword evidence="2" id="KW-0862">Zinc</keyword>
<evidence type="ECO:0000256" key="3">
    <source>
        <dbReference type="ARBA" id="ARBA00023015"/>
    </source>
</evidence>
<dbReference type="SMART" id="SM00066">
    <property type="entry name" value="GAL4"/>
    <property type="match status" value="1"/>
</dbReference>
<protein>
    <recommendedName>
        <fullName evidence="8">Zn(2)-C6 fungal-type domain-containing protein</fullName>
    </recommendedName>
</protein>
<dbReference type="InterPro" id="IPR050335">
    <property type="entry name" value="ERT1_acuK_gluconeogen_tf"/>
</dbReference>
<keyword evidence="4" id="KW-0238">DNA-binding</keyword>
<reference evidence="9" key="1">
    <citation type="submission" date="2020-11" db="EMBL/GenBank/DDBJ databases">
        <authorList>
            <consortium name="DOE Joint Genome Institute"/>
            <person name="Ahrendt S."/>
            <person name="Riley R."/>
            <person name="Andreopoulos W."/>
            <person name="Labutti K."/>
            <person name="Pangilinan J."/>
            <person name="Ruiz-Duenas F.J."/>
            <person name="Barrasa J.M."/>
            <person name="Sanchez-Garcia M."/>
            <person name="Camarero S."/>
            <person name="Miyauchi S."/>
            <person name="Serrano A."/>
            <person name="Linde D."/>
            <person name="Babiker R."/>
            <person name="Drula E."/>
            <person name="Ayuso-Fernandez I."/>
            <person name="Pacheco R."/>
            <person name="Padilla G."/>
            <person name="Ferreira P."/>
            <person name="Barriuso J."/>
            <person name="Kellner H."/>
            <person name="Castanera R."/>
            <person name="Alfaro M."/>
            <person name="Ramirez L."/>
            <person name="Pisabarro A.G."/>
            <person name="Kuo A."/>
            <person name="Tritt A."/>
            <person name="Lipzen A."/>
            <person name="He G."/>
            <person name="Yan M."/>
            <person name="Ng V."/>
            <person name="Cullen D."/>
            <person name="Martin F."/>
            <person name="Rosso M.-N."/>
            <person name="Henrissat B."/>
            <person name="Hibbett D."/>
            <person name="Martinez A.T."/>
            <person name="Grigoriev I.V."/>
        </authorList>
    </citation>
    <scope>NUCLEOTIDE SEQUENCE</scope>
    <source>
        <strain evidence="9">AH 40177</strain>
    </source>
</reference>